<proteinExistence type="predicted"/>
<sequence>MKKTILNFLIAHLIISLIMFLHYKQFSILSYINSSFIVGGTVTFIGLIYYVFSTGFFDFFTVSMRKVLTPKRRMDDVMSMRKPSEVFSGSFSPLLGSGVLVLAMSAIALTIFYL</sequence>
<accession>A0A921KDE7</accession>
<keyword evidence="1" id="KW-1133">Transmembrane helix</keyword>
<dbReference type="InterPro" id="IPR025007">
    <property type="entry name" value="DUF3899"/>
</dbReference>
<protein>
    <submittedName>
        <fullName evidence="3">DUF3899 domain-containing protein</fullName>
    </submittedName>
</protein>
<feature type="transmembrane region" description="Helical" evidence="1">
    <location>
        <begin position="5"/>
        <end position="23"/>
    </location>
</feature>
<evidence type="ECO:0000313" key="4">
    <source>
        <dbReference type="Proteomes" id="UP000698173"/>
    </source>
</evidence>
<dbReference type="EMBL" id="DYWT01000157">
    <property type="protein sequence ID" value="HJF31993.1"/>
    <property type="molecule type" value="Genomic_DNA"/>
</dbReference>
<evidence type="ECO:0000259" key="2">
    <source>
        <dbReference type="Pfam" id="PF13038"/>
    </source>
</evidence>
<comment type="caution">
    <text evidence="3">The sequence shown here is derived from an EMBL/GenBank/DDBJ whole genome shotgun (WGS) entry which is preliminary data.</text>
</comment>
<organism evidence="3 4">
    <name type="scientific">Sporosarcina psychrophila</name>
    <name type="common">Bacillus psychrophilus</name>
    <dbReference type="NCBI Taxonomy" id="1476"/>
    <lineage>
        <taxon>Bacteria</taxon>
        <taxon>Bacillati</taxon>
        <taxon>Bacillota</taxon>
        <taxon>Bacilli</taxon>
        <taxon>Bacillales</taxon>
        <taxon>Caryophanaceae</taxon>
        <taxon>Sporosarcina</taxon>
    </lineage>
</organism>
<evidence type="ECO:0000313" key="3">
    <source>
        <dbReference type="EMBL" id="HJF31993.1"/>
    </source>
</evidence>
<reference evidence="3" key="1">
    <citation type="journal article" date="2021" name="PeerJ">
        <title>Extensive microbial diversity within the chicken gut microbiome revealed by metagenomics and culture.</title>
        <authorList>
            <person name="Gilroy R."/>
            <person name="Ravi A."/>
            <person name="Getino M."/>
            <person name="Pursley I."/>
            <person name="Horton D.L."/>
            <person name="Alikhan N.F."/>
            <person name="Baker D."/>
            <person name="Gharbi K."/>
            <person name="Hall N."/>
            <person name="Watson M."/>
            <person name="Adriaenssens E.M."/>
            <person name="Foster-Nyarko E."/>
            <person name="Jarju S."/>
            <person name="Secka A."/>
            <person name="Antonio M."/>
            <person name="Oren A."/>
            <person name="Chaudhuri R.R."/>
            <person name="La Ragione R."/>
            <person name="Hildebrand F."/>
            <person name="Pallen M.J."/>
        </authorList>
    </citation>
    <scope>NUCLEOTIDE SEQUENCE</scope>
    <source>
        <strain evidence="3">CHK171-7178</strain>
    </source>
</reference>
<dbReference type="Proteomes" id="UP000698173">
    <property type="component" value="Unassembled WGS sequence"/>
</dbReference>
<keyword evidence="1" id="KW-0812">Transmembrane</keyword>
<feature type="domain" description="DUF3899" evidence="2">
    <location>
        <begin position="32"/>
        <end position="109"/>
    </location>
</feature>
<feature type="transmembrane region" description="Helical" evidence="1">
    <location>
        <begin position="35"/>
        <end position="65"/>
    </location>
</feature>
<dbReference type="Pfam" id="PF13038">
    <property type="entry name" value="DUF3899"/>
    <property type="match status" value="1"/>
</dbReference>
<name>A0A921KDE7_SPOPS</name>
<gene>
    <name evidence="3" type="ORF">K8V56_09480</name>
</gene>
<dbReference type="AlphaFoldDB" id="A0A921KDE7"/>
<evidence type="ECO:0000256" key="1">
    <source>
        <dbReference type="SAM" id="Phobius"/>
    </source>
</evidence>
<keyword evidence="1" id="KW-0472">Membrane</keyword>
<reference evidence="3" key="2">
    <citation type="submission" date="2021-09" db="EMBL/GenBank/DDBJ databases">
        <authorList>
            <person name="Gilroy R."/>
        </authorList>
    </citation>
    <scope>NUCLEOTIDE SEQUENCE</scope>
    <source>
        <strain evidence="3">CHK171-7178</strain>
    </source>
</reference>
<feature type="transmembrane region" description="Helical" evidence="1">
    <location>
        <begin position="86"/>
        <end position="113"/>
    </location>
</feature>